<dbReference type="RefSeq" id="XP_022110511.1">
    <property type="nucleotide sequence ID" value="XM_022254819.1"/>
</dbReference>
<organism evidence="5 6">
    <name type="scientific">Acanthaster planci</name>
    <name type="common">Crown-of-thorns starfish</name>
    <dbReference type="NCBI Taxonomy" id="133434"/>
    <lineage>
        <taxon>Eukaryota</taxon>
        <taxon>Metazoa</taxon>
        <taxon>Echinodermata</taxon>
        <taxon>Eleutherozoa</taxon>
        <taxon>Asterozoa</taxon>
        <taxon>Asteroidea</taxon>
        <taxon>Valvatacea</taxon>
        <taxon>Valvatida</taxon>
        <taxon>Acanthasteridae</taxon>
        <taxon>Acanthaster</taxon>
    </lineage>
</organism>
<feature type="compositionally biased region" description="Low complexity" evidence="3">
    <location>
        <begin position="298"/>
        <end position="313"/>
    </location>
</feature>
<name>A0A8B8A3P4_ACAPL</name>
<dbReference type="GO" id="GO:0000381">
    <property type="term" value="P:regulation of alternative mRNA splicing, via spliceosome"/>
    <property type="evidence" value="ECO:0007669"/>
    <property type="project" value="InterPro"/>
</dbReference>
<feature type="domain" description="Nuclear speckle splicing regulatory protein 1 N-terminal" evidence="4">
    <location>
        <begin position="62"/>
        <end position="107"/>
    </location>
</feature>
<evidence type="ECO:0000256" key="1">
    <source>
        <dbReference type="ARBA" id="ARBA00010126"/>
    </source>
</evidence>
<dbReference type="Pfam" id="PF09745">
    <property type="entry name" value="NSRP1_N"/>
    <property type="match status" value="1"/>
</dbReference>
<feature type="region of interest" description="Disordered" evidence="3">
    <location>
        <begin position="420"/>
        <end position="460"/>
    </location>
</feature>
<dbReference type="InterPro" id="IPR042816">
    <property type="entry name" value="Nsrp1"/>
</dbReference>
<dbReference type="Proteomes" id="UP000694845">
    <property type="component" value="Unplaced"/>
</dbReference>
<keyword evidence="2" id="KW-0175">Coiled coil</keyword>
<dbReference type="KEGG" id="aplc:110990040"/>
<comment type="similarity">
    <text evidence="1">Belongs to the NSRP1 family.</text>
</comment>
<dbReference type="PANTHER" id="PTHR31938">
    <property type="entry name" value="NUCLEAR SPECKLE SPLICING REGULATORY PROTEIN 1"/>
    <property type="match status" value="1"/>
</dbReference>
<dbReference type="GeneID" id="110990040"/>
<evidence type="ECO:0000259" key="4">
    <source>
        <dbReference type="Pfam" id="PF09745"/>
    </source>
</evidence>
<dbReference type="CTD" id="84081"/>
<gene>
    <name evidence="6" type="primary">LOC110990040</name>
</gene>
<feature type="compositionally biased region" description="Polar residues" evidence="3">
    <location>
        <begin position="339"/>
        <end position="356"/>
    </location>
</feature>
<dbReference type="OrthoDB" id="446635at2759"/>
<feature type="region of interest" description="Disordered" evidence="3">
    <location>
        <begin position="294"/>
        <end position="377"/>
    </location>
</feature>
<proteinExistence type="inferred from homology"/>
<dbReference type="AlphaFoldDB" id="A0A8B8A3P4"/>
<dbReference type="InterPro" id="IPR018612">
    <property type="entry name" value="NSRP1_N"/>
</dbReference>
<sequence>MQPMFIGFRYGLITHQPKKAPVLLPKLAAFGDSSDEEESAHSAVNQSLQFEAQKQKVKKQTQLEIQRALEEDPTVYEYDSIYDSMEQQKLQKAKALKATKDNKAKLLAGSNRASWHLDKIEFLMKILLISHDKYMEAKSNSRVGTFYAEMGGMIGHSGIKVENLLKNLGREYRDMVWQTEENEAQGLPVPPRLRGSQKLFSLFEEFAQMYGIMKERRHRPSQPSQGAADVANRLNTVGIDPDIQGEVTEHVGSIQHTPLEETMSGSTTNSPYPVRVQREDFAEEQLPLQNNDAVCINSASPPATSSTTADSHPFQASRRKKRKLQSDRLPIYPGFMRQQGRQRTFSKYSSGWTSARNRGKQKSREGKGESPTCQSGKRACSCQGKTSRFEEQLLNVLSGIGQELQLLRRGFFTVYNIGEEQNQNEDEIEHSSGEDLGSITDDNEERCNNALPSVVFPGNE</sequence>
<evidence type="ECO:0000313" key="6">
    <source>
        <dbReference type="RefSeq" id="XP_022110511.1"/>
    </source>
</evidence>
<protein>
    <submittedName>
        <fullName evidence="6">Uncharacterized protein LOC110990040 isoform X1</fullName>
    </submittedName>
</protein>
<dbReference type="PANTHER" id="PTHR31938:SF4">
    <property type="entry name" value="NUCLEAR SPECKLE SPLICING REGULATORY PROTEIN 1"/>
    <property type="match status" value="1"/>
</dbReference>
<keyword evidence="5" id="KW-1185">Reference proteome</keyword>
<evidence type="ECO:0000313" key="5">
    <source>
        <dbReference type="Proteomes" id="UP000694845"/>
    </source>
</evidence>
<accession>A0A8B8A3P4</accession>
<evidence type="ECO:0000256" key="3">
    <source>
        <dbReference type="SAM" id="MobiDB-lite"/>
    </source>
</evidence>
<reference evidence="6" key="1">
    <citation type="submission" date="2025-08" db="UniProtKB">
        <authorList>
            <consortium name="RefSeq"/>
        </authorList>
    </citation>
    <scope>IDENTIFICATION</scope>
</reference>
<evidence type="ECO:0000256" key="2">
    <source>
        <dbReference type="ARBA" id="ARBA00023054"/>
    </source>
</evidence>